<evidence type="ECO:0000313" key="3">
    <source>
        <dbReference type="Proteomes" id="UP000671914"/>
    </source>
</evidence>
<dbReference type="KEGG" id="aarc:G127AT_03035"/>
<dbReference type="EMBL" id="CP071696">
    <property type="protein sequence ID" value="QTX06133.1"/>
    <property type="molecule type" value="Genomic_DNA"/>
</dbReference>
<reference evidence="2" key="1">
    <citation type="submission" date="2021-03" db="EMBL/GenBank/DDBJ databases">
        <title>Agromyces archimandritus sp. nov., isolated from the cockroach Archimandrita tessellata.</title>
        <authorList>
            <person name="Guzman J."/>
            <person name="Ortuzar M."/>
            <person name="Poehlein A."/>
            <person name="Daniel R."/>
            <person name="Trujillo M."/>
            <person name="Vilcinskas A."/>
        </authorList>
    </citation>
    <scope>NUCLEOTIDE SEQUENCE</scope>
    <source>
        <strain evidence="2">G127AT</strain>
    </source>
</reference>
<gene>
    <name evidence="2" type="ORF">G127AT_03035</name>
</gene>
<dbReference type="Proteomes" id="UP000671914">
    <property type="component" value="Chromosome"/>
</dbReference>
<feature type="transmembrane region" description="Helical" evidence="1">
    <location>
        <begin position="88"/>
        <end position="107"/>
    </location>
</feature>
<accession>A0A975FR17</accession>
<feature type="transmembrane region" description="Helical" evidence="1">
    <location>
        <begin position="64"/>
        <end position="82"/>
    </location>
</feature>
<name>A0A975FR17_9MICO</name>
<proteinExistence type="predicted"/>
<dbReference type="AlphaFoldDB" id="A0A975FR17"/>
<evidence type="ECO:0000256" key="1">
    <source>
        <dbReference type="SAM" id="Phobius"/>
    </source>
</evidence>
<feature type="transmembrane region" description="Helical" evidence="1">
    <location>
        <begin position="30"/>
        <end position="52"/>
    </location>
</feature>
<keyword evidence="3" id="KW-1185">Reference proteome</keyword>
<sequence length="119" mass="12817">MLFLEAAALVGVVVWLVVELLVDRPESYATAVAMLVLVVIAAAWMLATAVAAARRQGWSRASAIVWQVLQLSVAFGAFQGLFAQPAVGWALLVPAVAVILLLLWAPVRDLFARPELHED</sequence>
<protein>
    <submittedName>
        <fullName evidence="2">Uncharacterized protein</fullName>
    </submittedName>
</protein>
<keyword evidence="1" id="KW-1133">Transmembrane helix</keyword>
<keyword evidence="1" id="KW-0812">Transmembrane</keyword>
<organism evidence="2 3">
    <name type="scientific">Agromyces archimandritae</name>
    <dbReference type="NCBI Taxonomy" id="2781962"/>
    <lineage>
        <taxon>Bacteria</taxon>
        <taxon>Bacillati</taxon>
        <taxon>Actinomycetota</taxon>
        <taxon>Actinomycetes</taxon>
        <taxon>Micrococcales</taxon>
        <taxon>Microbacteriaceae</taxon>
        <taxon>Agromyces</taxon>
    </lineage>
</organism>
<evidence type="ECO:0000313" key="2">
    <source>
        <dbReference type="EMBL" id="QTX06133.1"/>
    </source>
</evidence>
<keyword evidence="1" id="KW-0472">Membrane</keyword>